<evidence type="ECO:0000313" key="5">
    <source>
        <dbReference type="EMBL" id="QJH98045.1"/>
    </source>
</evidence>
<protein>
    <submittedName>
        <fullName evidence="4">Uncharacterized protein</fullName>
    </submittedName>
</protein>
<dbReference type="EMBL" id="MT143664">
    <property type="protein sequence ID" value="QJA99730.1"/>
    <property type="molecule type" value="Genomic_DNA"/>
</dbReference>
<accession>A0A6M3MAA4</accession>
<dbReference type="EMBL" id="MT143119">
    <property type="protein sequence ID" value="QJA93064.1"/>
    <property type="molecule type" value="Genomic_DNA"/>
</dbReference>
<sequence length="71" mass="8733">MEKKLYQNKKWLIREYLENQRSSKMIAEEFNITSPAIRYYLKFHNIPMRNKTEAAQIRRGREKAEINSWEI</sequence>
<dbReference type="EMBL" id="MT141824">
    <property type="protein sequence ID" value="QJA70830.1"/>
    <property type="molecule type" value="Genomic_DNA"/>
</dbReference>
<name>A0A6M3MAA4_9ZZZZ</name>
<evidence type="ECO:0000313" key="1">
    <source>
        <dbReference type="EMBL" id="QJA70830.1"/>
    </source>
</evidence>
<organism evidence="4">
    <name type="scientific">viral metagenome</name>
    <dbReference type="NCBI Taxonomy" id="1070528"/>
    <lineage>
        <taxon>unclassified sequences</taxon>
        <taxon>metagenomes</taxon>
        <taxon>organismal metagenomes</taxon>
    </lineage>
</organism>
<dbReference type="AlphaFoldDB" id="A0A6M3MAA4"/>
<evidence type="ECO:0000313" key="3">
    <source>
        <dbReference type="EMBL" id="QJA99730.1"/>
    </source>
</evidence>
<dbReference type="EMBL" id="MT144713">
    <property type="protein sequence ID" value="QJH98045.1"/>
    <property type="molecule type" value="Genomic_DNA"/>
</dbReference>
<evidence type="ECO:0000313" key="4">
    <source>
        <dbReference type="EMBL" id="QJB04364.1"/>
    </source>
</evidence>
<reference evidence="4" key="1">
    <citation type="submission" date="2020-03" db="EMBL/GenBank/DDBJ databases">
        <title>The deep terrestrial virosphere.</title>
        <authorList>
            <person name="Holmfeldt K."/>
            <person name="Nilsson E."/>
            <person name="Simone D."/>
            <person name="Lopez-Fernandez M."/>
            <person name="Wu X."/>
            <person name="de Brujin I."/>
            <person name="Lundin D."/>
            <person name="Andersson A."/>
            <person name="Bertilsson S."/>
            <person name="Dopson M."/>
        </authorList>
    </citation>
    <scope>NUCLEOTIDE SEQUENCE</scope>
    <source>
        <strain evidence="3">MM171A00919</strain>
        <strain evidence="4">MM171B00332</strain>
        <strain evidence="1">MM415A03545</strain>
        <strain evidence="2">MM415B04382</strain>
        <strain evidence="5">TM448B01181</strain>
    </source>
</reference>
<gene>
    <name evidence="3" type="ORF">MM171A00919_0028</name>
    <name evidence="4" type="ORF">MM171B00332_0027</name>
    <name evidence="1" type="ORF">MM415A03545_0005</name>
    <name evidence="2" type="ORF">MM415B04382_0007</name>
    <name evidence="5" type="ORF">TM448B01181_0008</name>
</gene>
<dbReference type="Gene3D" id="1.10.10.60">
    <property type="entry name" value="Homeodomain-like"/>
    <property type="match status" value="1"/>
</dbReference>
<evidence type="ECO:0000313" key="2">
    <source>
        <dbReference type="EMBL" id="QJA93064.1"/>
    </source>
</evidence>
<proteinExistence type="predicted"/>
<dbReference type="EMBL" id="MT143880">
    <property type="protein sequence ID" value="QJB04364.1"/>
    <property type="molecule type" value="Genomic_DNA"/>
</dbReference>